<evidence type="ECO:0000313" key="3">
    <source>
        <dbReference type="Proteomes" id="UP001189429"/>
    </source>
</evidence>
<accession>A0ABN9RH81</accession>
<organism evidence="2 3">
    <name type="scientific">Prorocentrum cordatum</name>
    <dbReference type="NCBI Taxonomy" id="2364126"/>
    <lineage>
        <taxon>Eukaryota</taxon>
        <taxon>Sar</taxon>
        <taxon>Alveolata</taxon>
        <taxon>Dinophyceae</taxon>
        <taxon>Prorocentrales</taxon>
        <taxon>Prorocentraceae</taxon>
        <taxon>Prorocentrum</taxon>
    </lineage>
</organism>
<reference evidence="2" key="1">
    <citation type="submission" date="2023-10" db="EMBL/GenBank/DDBJ databases">
        <authorList>
            <person name="Chen Y."/>
            <person name="Shah S."/>
            <person name="Dougan E. K."/>
            <person name="Thang M."/>
            <person name="Chan C."/>
        </authorList>
    </citation>
    <scope>NUCLEOTIDE SEQUENCE [LARGE SCALE GENOMIC DNA]</scope>
</reference>
<protein>
    <submittedName>
        <fullName evidence="2">Uncharacterized protein</fullName>
    </submittedName>
</protein>
<gene>
    <name evidence="2" type="ORF">PCOR1329_LOCUS20716</name>
</gene>
<dbReference type="EMBL" id="CAUYUJ010006725">
    <property type="protein sequence ID" value="CAK0818428.1"/>
    <property type="molecule type" value="Genomic_DNA"/>
</dbReference>
<feature type="region of interest" description="Disordered" evidence="1">
    <location>
        <begin position="156"/>
        <end position="182"/>
    </location>
</feature>
<comment type="caution">
    <text evidence="2">The sequence shown here is derived from an EMBL/GenBank/DDBJ whole genome shotgun (WGS) entry which is preliminary data.</text>
</comment>
<proteinExistence type="predicted"/>
<name>A0ABN9RH81_9DINO</name>
<evidence type="ECO:0000313" key="2">
    <source>
        <dbReference type="EMBL" id="CAK0818428.1"/>
    </source>
</evidence>
<dbReference type="Proteomes" id="UP001189429">
    <property type="component" value="Unassembled WGS sequence"/>
</dbReference>
<evidence type="ECO:0000256" key="1">
    <source>
        <dbReference type="SAM" id="MobiDB-lite"/>
    </source>
</evidence>
<keyword evidence="3" id="KW-1185">Reference proteome</keyword>
<sequence length="182" mass="20450">MEMQLVTQMTNELKDHGIDVKWQALMLASGRRIKNMLATTTEVLNCLQERYDARDARVAVVFTECKFHSAIVFGHEDDQPDRVYILGLSGRSRVLARAPLAELLRHDWSGVEFLCPPGDTWLPYSDSGDIPELHPLWESEAPEASLVYDESSGAFLAPEADPATKERSRSASPWRRQGLTPP</sequence>